<dbReference type="Proteomes" id="UP000805085">
    <property type="component" value="Unassembled WGS sequence"/>
</dbReference>
<gene>
    <name evidence="1" type="ORF">HNV10_02665</name>
</gene>
<evidence type="ECO:0000313" key="1">
    <source>
        <dbReference type="EMBL" id="NRD22126.1"/>
    </source>
</evidence>
<accession>A0ABX2E0X8</accession>
<keyword evidence="2" id="KW-1185">Reference proteome</keyword>
<organism evidence="1 2">
    <name type="scientific">Winogradskyella litoriviva</name>
    <dbReference type="NCBI Taxonomy" id="1220182"/>
    <lineage>
        <taxon>Bacteria</taxon>
        <taxon>Pseudomonadati</taxon>
        <taxon>Bacteroidota</taxon>
        <taxon>Flavobacteriia</taxon>
        <taxon>Flavobacteriales</taxon>
        <taxon>Flavobacteriaceae</taxon>
        <taxon>Winogradskyella</taxon>
    </lineage>
</organism>
<dbReference type="EMBL" id="JABRWQ010000001">
    <property type="protein sequence ID" value="NRD22126.1"/>
    <property type="molecule type" value="Genomic_DNA"/>
</dbReference>
<reference evidence="1 2" key="1">
    <citation type="journal article" date="2015" name="Int. J. Syst. Evol. Microbiol.">
        <title>Winogradskyella litoriviva sp. nov., isolated from coastal seawater.</title>
        <authorList>
            <person name="Nedashkovskaya O.I."/>
            <person name="Kukhlevskiy A.D."/>
            <person name="Zhukova N.V."/>
            <person name="Kim S.J."/>
            <person name="Rhee S.K."/>
            <person name="Mikhailov V.V."/>
        </authorList>
    </citation>
    <scope>NUCLEOTIDE SEQUENCE [LARGE SCALE GENOMIC DNA]</scope>
    <source>
        <strain evidence="1 2">KMM6491</strain>
    </source>
</reference>
<dbReference type="RefSeq" id="WP_173299774.1">
    <property type="nucleotide sequence ID" value="NZ_JABRWQ010000001.1"/>
</dbReference>
<sequence>MKPLRNTIATLLVVLLFNHCSSVPKLQKDAPKALKEVYYQKWNSGLKNGDSGIDLYVKLRDNNIVLDLVYFRGQVSRFKNSQHDSTLFIAQFNSQIKKPISLKDSSLSSFQINDNECVIRYSRQKNKTQLYYKISNIKIQETINYPIYPTKI</sequence>
<comment type="caution">
    <text evidence="1">The sequence shown here is derived from an EMBL/GenBank/DDBJ whole genome shotgun (WGS) entry which is preliminary data.</text>
</comment>
<proteinExistence type="predicted"/>
<evidence type="ECO:0000313" key="2">
    <source>
        <dbReference type="Proteomes" id="UP000805085"/>
    </source>
</evidence>
<protein>
    <recommendedName>
        <fullName evidence="3">Lipoprotein</fullName>
    </recommendedName>
</protein>
<name>A0ABX2E0X8_9FLAO</name>
<evidence type="ECO:0008006" key="3">
    <source>
        <dbReference type="Google" id="ProtNLM"/>
    </source>
</evidence>